<accession>A0A0C9RP08</accession>
<feature type="non-terminal residue" evidence="2">
    <location>
        <position position="1"/>
    </location>
</feature>
<reference evidence="2" key="1">
    <citation type="submission" date="2015-01" db="EMBL/GenBank/DDBJ databases">
        <title>Transcriptome Assembly of Fopius arisanus.</title>
        <authorList>
            <person name="Geib S."/>
        </authorList>
    </citation>
    <scope>NUCLEOTIDE SEQUENCE</scope>
</reference>
<feature type="compositionally biased region" description="Polar residues" evidence="1">
    <location>
        <begin position="235"/>
        <end position="245"/>
    </location>
</feature>
<dbReference type="AlphaFoldDB" id="A0A0C9RP08"/>
<feature type="region of interest" description="Disordered" evidence="1">
    <location>
        <begin position="413"/>
        <end position="482"/>
    </location>
</feature>
<feature type="region of interest" description="Disordered" evidence="1">
    <location>
        <begin position="235"/>
        <end position="391"/>
    </location>
</feature>
<feature type="compositionally biased region" description="Basic and acidic residues" evidence="1">
    <location>
        <begin position="312"/>
        <end position="327"/>
    </location>
</feature>
<feature type="compositionally biased region" description="Basic and acidic residues" evidence="1">
    <location>
        <begin position="463"/>
        <end position="472"/>
    </location>
</feature>
<organism evidence="2">
    <name type="scientific">Fopius arisanus</name>
    <dbReference type="NCBI Taxonomy" id="64838"/>
    <lineage>
        <taxon>Eukaryota</taxon>
        <taxon>Metazoa</taxon>
        <taxon>Ecdysozoa</taxon>
        <taxon>Arthropoda</taxon>
        <taxon>Hexapoda</taxon>
        <taxon>Insecta</taxon>
        <taxon>Pterygota</taxon>
        <taxon>Neoptera</taxon>
        <taxon>Endopterygota</taxon>
        <taxon>Hymenoptera</taxon>
        <taxon>Apocrita</taxon>
        <taxon>Ichneumonoidea</taxon>
        <taxon>Braconidae</taxon>
        <taxon>Opiinae</taxon>
        <taxon>Fopius</taxon>
    </lineage>
</organism>
<feature type="compositionally biased region" description="Basic and acidic residues" evidence="1">
    <location>
        <begin position="344"/>
        <end position="371"/>
    </location>
</feature>
<evidence type="ECO:0000313" key="2">
    <source>
        <dbReference type="EMBL" id="JAG79937.1"/>
    </source>
</evidence>
<name>A0A0C9RP08_9HYME</name>
<proteinExistence type="predicted"/>
<sequence>ASHAAQYRRRVRTPWTRPYVLIKPHGLPMKLKDLVLSASSPPKSINEGLFFPEPSENPVTASWKFSEVFKPKYLKPKIPPRFKRSADLPAPDKLPNYPLSESRIEKRYSNLELVGVKPEVLYRHPGLSVEEQSKPQKKIAISSESFRRTPPGVNEPIVLPLPSKPLSYTTIIGNCNGTSSEVSDLNLSINSNRFLGRIVIPDPDPFLVGSEPYKLPEETKQANRTYVNLQDHQAVISSPPDQGNHSDILPYNPDDIPYVEVPDYTDRREESLDDNNNENMKDKYSNVDNDAVDPGTLPNEEGEKSSPFVGSESERTKEEDFTVKKIANDSGETSQVGNQHGKSRKDSEVVRRSEERPIKNSRPDEKSEEFSNAKINPKNITGSAEAELEPVSLDVEDFVKPFDLDKFINELFHRNHKTNTEESKAEASRKELTDDSEEEEFNHWRYSDYYGPHNDGTNEDESKDYFESHESQNEPYANPDDFLRKHFTGDVIHKFKKSDLKTDEKPTNSHSVTGFLSKLPIRVKNYEPKGQERKNNRPKYQKQWVLEYGFPSRTDKTNA</sequence>
<protein>
    <submittedName>
        <fullName evidence="2">ORF c12050_g1_i1|g.3660 c12050_g1_i1|m.3660 type:5prime_partial len:560 (+) protein</fullName>
    </submittedName>
</protein>
<feature type="compositionally biased region" description="Basic and acidic residues" evidence="1">
    <location>
        <begin position="413"/>
        <end position="433"/>
    </location>
</feature>
<gene>
    <name evidence="2" type="ORF">g.3660</name>
</gene>
<feature type="compositionally biased region" description="Polar residues" evidence="1">
    <location>
        <begin position="330"/>
        <end position="340"/>
    </location>
</feature>
<dbReference type="EMBL" id="GBYB01010170">
    <property type="protein sequence ID" value="JAG79937.1"/>
    <property type="molecule type" value="Transcribed_RNA"/>
</dbReference>
<evidence type="ECO:0000256" key="1">
    <source>
        <dbReference type="SAM" id="MobiDB-lite"/>
    </source>
</evidence>